<name>A0ABT1EV67_9PROT</name>
<reference evidence="3 4" key="1">
    <citation type="submission" date="2022-06" db="EMBL/GenBank/DDBJ databases">
        <title>Acetobacer genomes from food samples.</title>
        <authorList>
            <person name="Sombolestani A."/>
        </authorList>
    </citation>
    <scope>NUCLEOTIDE SEQUENCE [LARGE SCALE GENOMIC DNA]</scope>
    <source>
        <strain evidence="3 4">R-83281</strain>
    </source>
</reference>
<keyword evidence="4" id="KW-1185">Reference proteome</keyword>
<evidence type="ECO:0000256" key="2">
    <source>
        <dbReference type="SAM" id="Phobius"/>
    </source>
</evidence>
<proteinExistence type="predicted"/>
<feature type="region of interest" description="Disordered" evidence="1">
    <location>
        <begin position="71"/>
        <end position="90"/>
    </location>
</feature>
<keyword evidence="2" id="KW-1133">Transmembrane helix</keyword>
<sequence>MLWFINSAYPFYIIFALPIILYFFGPNISSGIKKNLNFFAGFLAVNSAIFWLGSARIVVKHDANQAASSGLTASSAPVSGETPASGNNGPSKVKYDPITFADRENLWAAYCAYGAALLFLPTFMIDILGVRQRKPKLRKSVQRISSEILRLPPEERTDAILDLDCSSEDLKKIIHLVEKLNPDPISPSP</sequence>
<feature type="transmembrane region" description="Helical" evidence="2">
    <location>
        <begin position="6"/>
        <end position="24"/>
    </location>
</feature>
<evidence type="ECO:0000313" key="3">
    <source>
        <dbReference type="EMBL" id="MCP1247256.1"/>
    </source>
</evidence>
<protein>
    <submittedName>
        <fullName evidence="3">Uncharacterized protein</fullName>
    </submittedName>
</protein>
<dbReference type="RefSeq" id="WP_253551194.1">
    <property type="nucleotide sequence ID" value="NZ_JAMYZR010000070.1"/>
</dbReference>
<organism evidence="3 4">
    <name type="scientific">Acetobacter cerevisiae</name>
    <dbReference type="NCBI Taxonomy" id="178900"/>
    <lineage>
        <taxon>Bacteria</taxon>
        <taxon>Pseudomonadati</taxon>
        <taxon>Pseudomonadota</taxon>
        <taxon>Alphaproteobacteria</taxon>
        <taxon>Acetobacterales</taxon>
        <taxon>Acetobacteraceae</taxon>
        <taxon>Acetobacter</taxon>
    </lineage>
</organism>
<evidence type="ECO:0000313" key="4">
    <source>
        <dbReference type="Proteomes" id="UP001523543"/>
    </source>
</evidence>
<feature type="transmembrane region" description="Helical" evidence="2">
    <location>
        <begin position="107"/>
        <end position="130"/>
    </location>
</feature>
<dbReference type="EMBL" id="JAMYZR010000070">
    <property type="protein sequence ID" value="MCP1247256.1"/>
    <property type="molecule type" value="Genomic_DNA"/>
</dbReference>
<gene>
    <name evidence="3" type="ORF">NKW54_15175</name>
</gene>
<dbReference type="Proteomes" id="UP001523543">
    <property type="component" value="Unassembled WGS sequence"/>
</dbReference>
<keyword evidence="2" id="KW-0812">Transmembrane</keyword>
<comment type="caution">
    <text evidence="3">The sequence shown here is derived from an EMBL/GenBank/DDBJ whole genome shotgun (WGS) entry which is preliminary data.</text>
</comment>
<accession>A0ABT1EV67</accession>
<evidence type="ECO:0000256" key="1">
    <source>
        <dbReference type="SAM" id="MobiDB-lite"/>
    </source>
</evidence>
<feature type="transmembrane region" description="Helical" evidence="2">
    <location>
        <begin position="36"/>
        <end position="59"/>
    </location>
</feature>
<keyword evidence="2" id="KW-0472">Membrane</keyword>